<gene>
    <name evidence="6" type="ORF">H0486_04900</name>
</gene>
<dbReference type="InterPro" id="IPR017900">
    <property type="entry name" value="4Fe4S_Fe_S_CS"/>
</dbReference>
<sequence>MSNKAQSLISKAAQNNIRMAIVPVDCLSNIKDDITEITHKYTLNDFQNWIINESYVLDIPELDFTPKSIVIIVWRMKMANVVFHYKGKAIQSNIDDAYMYSTEEELIETLFKEEGLHLKDYFWLPLKRLANRAGLVEYGRNNITYSEDWGSLIRIKGYFSDIEPEDWQWREVKNMELCSSCGACVKNCPTGALRNDSFIVETDKCISLYNEIGSKPLPEWIPKTAHCRLVDCMKCQEVCPKNKEILRNISETIVFSEDEAETILAGSDYKSFPEEIKEKLKFFNSQFFNIDFIPQNLRALLENPNN</sequence>
<keyword evidence="3" id="KW-0408">Iron</keyword>
<accession>A0A839JZ05</accession>
<evidence type="ECO:0000259" key="5">
    <source>
        <dbReference type="PROSITE" id="PS51379"/>
    </source>
</evidence>
<proteinExistence type="predicted"/>
<evidence type="ECO:0000256" key="2">
    <source>
        <dbReference type="ARBA" id="ARBA00022723"/>
    </source>
</evidence>
<dbReference type="PROSITE" id="PS00198">
    <property type="entry name" value="4FE4S_FER_1"/>
    <property type="match status" value="1"/>
</dbReference>
<organism evidence="6 7">
    <name type="scientific">Variimorphobacter saccharofermentans</name>
    <dbReference type="NCBI Taxonomy" id="2755051"/>
    <lineage>
        <taxon>Bacteria</taxon>
        <taxon>Bacillati</taxon>
        <taxon>Bacillota</taxon>
        <taxon>Clostridia</taxon>
        <taxon>Lachnospirales</taxon>
        <taxon>Lachnospiraceae</taxon>
        <taxon>Variimorphobacter</taxon>
    </lineage>
</organism>
<comment type="caution">
    <text evidence="6">The sequence shown here is derived from an EMBL/GenBank/DDBJ whole genome shotgun (WGS) entry which is preliminary data.</text>
</comment>
<dbReference type="GO" id="GO:0051539">
    <property type="term" value="F:4 iron, 4 sulfur cluster binding"/>
    <property type="evidence" value="ECO:0007669"/>
    <property type="project" value="UniProtKB-KW"/>
</dbReference>
<evidence type="ECO:0000256" key="3">
    <source>
        <dbReference type="ARBA" id="ARBA00023004"/>
    </source>
</evidence>
<dbReference type="SUPFAM" id="SSF54862">
    <property type="entry name" value="4Fe-4S ferredoxins"/>
    <property type="match status" value="1"/>
</dbReference>
<dbReference type="GO" id="GO:0052693">
    <property type="term" value="F:epoxyqueuosine reductase activity"/>
    <property type="evidence" value="ECO:0007669"/>
    <property type="project" value="TreeGrafter"/>
</dbReference>
<keyword evidence="1" id="KW-0004">4Fe-4S</keyword>
<dbReference type="RefSeq" id="WP_228351940.1">
    <property type="nucleotide sequence ID" value="NZ_JACEGA010000001.1"/>
</dbReference>
<keyword evidence="7" id="KW-1185">Reference proteome</keyword>
<dbReference type="InterPro" id="IPR004453">
    <property type="entry name" value="QueG"/>
</dbReference>
<dbReference type="PANTHER" id="PTHR30002">
    <property type="entry name" value="EPOXYQUEUOSINE REDUCTASE"/>
    <property type="match status" value="1"/>
</dbReference>
<dbReference type="EMBL" id="JACEGA010000001">
    <property type="protein sequence ID" value="MBB2182212.1"/>
    <property type="molecule type" value="Genomic_DNA"/>
</dbReference>
<protein>
    <submittedName>
        <fullName evidence="6">4Fe-4S binding protein</fullName>
    </submittedName>
</protein>
<dbReference type="GO" id="GO:0008616">
    <property type="term" value="P:tRNA queuosine(34) biosynthetic process"/>
    <property type="evidence" value="ECO:0007669"/>
    <property type="project" value="InterPro"/>
</dbReference>
<dbReference type="Gene3D" id="3.30.70.20">
    <property type="match status" value="1"/>
</dbReference>
<dbReference type="Pfam" id="PF13484">
    <property type="entry name" value="Fer4_16"/>
    <property type="match status" value="1"/>
</dbReference>
<name>A0A839JZ05_9FIRM</name>
<evidence type="ECO:0000313" key="6">
    <source>
        <dbReference type="EMBL" id="MBB2182212.1"/>
    </source>
</evidence>
<feature type="domain" description="4Fe-4S ferredoxin-type" evidence="5">
    <location>
        <begin position="169"/>
        <end position="198"/>
    </location>
</feature>
<evidence type="ECO:0000256" key="1">
    <source>
        <dbReference type="ARBA" id="ARBA00022485"/>
    </source>
</evidence>
<keyword evidence="4" id="KW-0411">Iron-sulfur</keyword>
<dbReference type="GO" id="GO:0046872">
    <property type="term" value="F:metal ion binding"/>
    <property type="evidence" value="ECO:0007669"/>
    <property type="project" value="UniProtKB-KW"/>
</dbReference>
<keyword evidence="2" id="KW-0479">Metal-binding</keyword>
<evidence type="ECO:0000256" key="4">
    <source>
        <dbReference type="ARBA" id="ARBA00023014"/>
    </source>
</evidence>
<dbReference type="Proteomes" id="UP000574276">
    <property type="component" value="Unassembled WGS sequence"/>
</dbReference>
<dbReference type="InterPro" id="IPR017896">
    <property type="entry name" value="4Fe4S_Fe-S-bd"/>
</dbReference>
<reference evidence="6 7" key="1">
    <citation type="submission" date="2020-07" db="EMBL/GenBank/DDBJ databases">
        <title>Characterization and genome sequencing of isolate MD1, a novel member within the family Lachnospiraceae.</title>
        <authorList>
            <person name="Rettenmaier R."/>
            <person name="Di Bello L."/>
            <person name="Zinser C."/>
            <person name="Scheitz K."/>
            <person name="Liebl W."/>
            <person name="Zverlov V."/>
        </authorList>
    </citation>
    <scope>NUCLEOTIDE SEQUENCE [LARGE SCALE GENOMIC DNA]</scope>
    <source>
        <strain evidence="6 7">MD1</strain>
    </source>
</reference>
<dbReference type="PROSITE" id="PS51379">
    <property type="entry name" value="4FE4S_FER_2"/>
    <property type="match status" value="1"/>
</dbReference>
<dbReference type="PANTHER" id="PTHR30002:SF4">
    <property type="entry name" value="EPOXYQUEUOSINE REDUCTASE"/>
    <property type="match status" value="1"/>
</dbReference>
<evidence type="ECO:0000313" key="7">
    <source>
        <dbReference type="Proteomes" id="UP000574276"/>
    </source>
</evidence>
<dbReference type="AlphaFoldDB" id="A0A839JZ05"/>